<name>A0A392SIH6_9FABA</name>
<protein>
    <submittedName>
        <fullName evidence="1">Uncharacterized protein</fullName>
    </submittedName>
</protein>
<dbReference type="Proteomes" id="UP000265520">
    <property type="component" value="Unassembled WGS sequence"/>
</dbReference>
<accession>A0A392SIH6</accession>
<sequence>MLEVLGPSTAVVRRTIDDSGKEEHQICGGNWEVTVRVAEGLTVDR</sequence>
<feature type="non-terminal residue" evidence="1">
    <location>
        <position position="45"/>
    </location>
</feature>
<keyword evidence="2" id="KW-1185">Reference proteome</keyword>
<comment type="caution">
    <text evidence="1">The sequence shown here is derived from an EMBL/GenBank/DDBJ whole genome shotgun (WGS) entry which is preliminary data.</text>
</comment>
<dbReference type="AlphaFoldDB" id="A0A392SIH6"/>
<evidence type="ECO:0000313" key="1">
    <source>
        <dbReference type="EMBL" id="MCI48449.1"/>
    </source>
</evidence>
<reference evidence="1 2" key="1">
    <citation type="journal article" date="2018" name="Front. Plant Sci.">
        <title>Red Clover (Trifolium pratense) and Zigzag Clover (T. medium) - A Picture of Genomic Similarities and Differences.</title>
        <authorList>
            <person name="Dluhosova J."/>
            <person name="Istvanek J."/>
            <person name="Nedelnik J."/>
            <person name="Repkova J."/>
        </authorList>
    </citation>
    <scope>NUCLEOTIDE SEQUENCE [LARGE SCALE GENOMIC DNA]</scope>
    <source>
        <strain evidence="2">cv. 10/8</strain>
        <tissue evidence="1">Leaf</tissue>
    </source>
</reference>
<proteinExistence type="predicted"/>
<evidence type="ECO:0000313" key="2">
    <source>
        <dbReference type="Proteomes" id="UP000265520"/>
    </source>
</evidence>
<organism evidence="1 2">
    <name type="scientific">Trifolium medium</name>
    <dbReference type="NCBI Taxonomy" id="97028"/>
    <lineage>
        <taxon>Eukaryota</taxon>
        <taxon>Viridiplantae</taxon>
        <taxon>Streptophyta</taxon>
        <taxon>Embryophyta</taxon>
        <taxon>Tracheophyta</taxon>
        <taxon>Spermatophyta</taxon>
        <taxon>Magnoliopsida</taxon>
        <taxon>eudicotyledons</taxon>
        <taxon>Gunneridae</taxon>
        <taxon>Pentapetalae</taxon>
        <taxon>rosids</taxon>
        <taxon>fabids</taxon>
        <taxon>Fabales</taxon>
        <taxon>Fabaceae</taxon>
        <taxon>Papilionoideae</taxon>
        <taxon>50 kb inversion clade</taxon>
        <taxon>NPAAA clade</taxon>
        <taxon>Hologalegina</taxon>
        <taxon>IRL clade</taxon>
        <taxon>Trifolieae</taxon>
        <taxon>Trifolium</taxon>
    </lineage>
</organism>
<dbReference type="EMBL" id="LXQA010386731">
    <property type="protein sequence ID" value="MCI48449.1"/>
    <property type="molecule type" value="Genomic_DNA"/>
</dbReference>